<comment type="caution">
    <text evidence="1">The sequence shown here is derived from an EMBL/GenBank/DDBJ whole genome shotgun (WGS) entry which is preliminary data.</text>
</comment>
<evidence type="ECO:0000313" key="2">
    <source>
        <dbReference type="Proteomes" id="UP001557470"/>
    </source>
</evidence>
<dbReference type="AlphaFoldDB" id="A0ABD0YB81"/>
<dbReference type="Proteomes" id="UP001557470">
    <property type="component" value="Unassembled WGS sequence"/>
</dbReference>
<keyword evidence="2" id="KW-1185">Reference proteome</keyword>
<proteinExistence type="predicted"/>
<name>A0ABD0YB81_UMBPY</name>
<reference evidence="1 2" key="1">
    <citation type="submission" date="2024-06" db="EMBL/GenBank/DDBJ databases">
        <authorList>
            <person name="Pan Q."/>
            <person name="Wen M."/>
            <person name="Jouanno E."/>
            <person name="Zahm M."/>
            <person name="Klopp C."/>
            <person name="Cabau C."/>
            <person name="Louis A."/>
            <person name="Berthelot C."/>
            <person name="Parey E."/>
            <person name="Roest Crollius H."/>
            <person name="Montfort J."/>
            <person name="Robinson-Rechavi M."/>
            <person name="Bouchez O."/>
            <person name="Lampietro C."/>
            <person name="Lopez Roques C."/>
            <person name="Donnadieu C."/>
            <person name="Postlethwait J."/>
            <person name="Bobe J."/>
            <person name="Verreycken H."/>
            <person name="Guiguen Y."/>
        </authorList>
    </citation>
    <scope>NUCLEOTIDE SEQUENCE [LARGE SCALE GENOMIC DNA]</scope>
    <source>
        <strain evidence="1">Up_M1</strain>
        <tissue evidence="1">Testis</tissue>
    </source>
</reference>
<evidence type="ECO:0008006" key="3">
    <source>
        <dbReference type="Google" id="ProtNLM"/>
    </source>
</evidence>
<gene>
    <name evidence="1" type="ORF">UPYG_G00028430</name>
</gene>
<protein>
    <recommendedName>
        <fullName evidence="3">Apolipoprotein A-IV-like</fullName>
    </recommendedName>
</protein>
<organism evidence="1 2">
    <name type="scientific">Umbra pygmaea</name>
    <name type="common">Eastern mudminnow</name>
    <dbReference type="NCBI Taxonomy" id="75934"/>
    <lineage>
        <taxon>Eukaryota</taxon>
        <taxon>Metazoa</taxon>
        <taxon>Chordata</taxon>
        <taxon>Craniata</taxon>
        <taxon>Vertebrata</taxon>
        <taxon>Euteleostomi</taxon>
        <taxon>Actinopterygii</taxon>
        <taxon>Neopterygii</taxon>
        <taxon>Teleostei</taxon>
        <taxon>Protacanthopterygii</taxon>
        <taxon>Esociformes</taxon>
        <taxon>Umbridae</taxon>
        <taxon>Umbra</taxon>
    </lineage>
</organism>
<dbReference type="Gene3D" id="6.10.250.100">
    <property type="match status" value="2"/>
</dbReference>
<accession>A0ABD0YB81</accession>
<dbReference type="SUPFAM" id="SSF58113">
    <property type="entry name" value="Apolipoprotein A-I"/>
    <property type="match status" value="1"/>
</dbReference>
<evidence type="ECO:0000313" key="1">
    <source>
        <dbReference type="EMBL" id="KAL1022492.1"/>
    </source>
</evidence>
<dbReference type="EMBL" id="JAGEUA010000001">
    <property type="protein sequence ID" value="KAL1022492.1"/>
    <property type="molecule type" value="Genomic_DNA"/>
</dbReference>
<sequence>MVQESHTDLRCQSAIMKFSLVTALIVVLAIGCESVSLVKRDIPAEIETLTKYVQDALENVKTHQLVSQAQEYLEESKSQIAPLTDRIQEHADKIQEQMQPYFTDIEGKVRPLAENIQAQMSPISENVQAKLGPLTENIQAQIESFQAKMKPLAEDLQLQMEKLYQSVVDQTKAILASQ</sequence>